<dbReference type="Pfam" id="PF00005">
    <property type="entry name" value="ABC_tran"/>
    <property type="match status" value="2"/>
</dbReference>
<feature type="domain" description="ABC transporter" evidence="5">
    <location>
        <begin position="255"/>
        <end position="493"/>
    </location>
</feature>
<organism evidence="6 7">
    <name type="scientific">Pseudomonas quercus</name>
    <dbReference type="NCBI Taxonomy" id="2722792"/>
    <lineage>
        <taxon>Bacteria</taxon>
        <taxon>Pseudomonadati</taxon>
        <taxon>Pseudomonadota</taxon>
        <taxon>Gammaproteobacteria</taxon>
        <taxon>Pseudomonadales</taxon>
        <taxon>Pseudomonadaceae</taxon>
        <taxon>Pseudomonas</taxon>
    </lineage>
</organism>
<dbReference type="RefSeq" id="WP_168083829.1">
    <property type="nucleotide sequence ID" value="NZ_JAAVJI010000004.1"/>
</dbReference>
<evidence type="ECO:0000313" key="6">
    <source>
        <dbReference type="EMBL" id="NJP01269.1"/>
    </source>
</evidence>
<feature type="domain" description="ABC transporter" evidence="5">
    <location>
        <begin position="6"/>
        <end position="242"/>
    </location>
</feature>
<dbReference type="GO" id="GO:0005524">
    <property type="term" value="F:ATP binding"/>
    <property type="evidence" value="ECO:0007669"/>
    <property type="project" value="UniProtKB-KW"/>
</dbReference>
<evidence type="ECO:0000256" key="2">
    <source>
        <dbReference type="ARBA" id="ARBA00022737"/>
    </source>
</evidence>
<keyword evidence="3" id="KW-0547">Nucleotide-binding</keyword>
<dbReference type="PANTHER" id="PTHR43790:SF9">
    <property type="entry name" value="GALACTOFURANOSE TRANSPORTER ATP-BINDING PROTEIN YTFR"/>
    <property type="match status" value="1"/>
</dbReference>
<keyword evidence="7" id="KW-1185">Reference proteome</keyword>
<reference evidence="6 7" key="1">
    <citation type="submission" date="2020-03" db="EMBL/GenBank/DDBJ databases">
        <authorList>
            <person name="Wang L."/>
            <person name="He N."/>
            <person name="Li Y."/>
            <person name="Fang Y."/>
            <person name="Zhang F."/>
        </authorList>
    </citation>
    <scope>NUCLEOTIDE SEQUENCE [LARGE SCALE GENOMIC DNA]</scope>
    <source>
        <strain evidence="7">hsmgli-8</strain>
    </source>
</reference>
<evidence type="ECO:0000256" key="3">
    <source>
        <dbReference type="ARBA" id="ARBA00022741"/>
    </source>
</evidence>
<accession>A0ABX0YFX4</accession>
<name>A0ABX0YFX4_9PSED</name>
<dbReference type="InterPro" id="IPR003593">
    <property type="entry name" value="AAA+_ATPase"/>
</dbReference>
<evidence type="ECO:0000259" key="5">
    <source>
        <dbReference type="PROSITE" id="PS50893"/>
    </source>
</evidence>
<dbReference type="EMBL" id="JAAVJI010000004">
    <property type="protein sequence ID" value="NJP01269.1"/>
    <property type="molecule type" value="Genomic_DNA"/>
</dbReference>
<dbReference type="SUPFAM" id="SSF52540">
    <property type="entry name" value="P-loop containing nucleoside triphosphate hydrolases"/>
    <property type="match status" value="2"/>
</dbReference>
<evidence type="ECO:0000256" key="4">
    <source>
        <dbReference type="ARBA" id="ARBA00022840"/>
    </source>
</evidence>
<comment type="caution">
    <text evidence="6">The sequence shown here is derived from an EMBL/GenBank/DDBJ whole genome shotgun (WGS) entry which is preliminary data.</text>
</comment>
<sequence length="495" mass="53610">MTELALELRHLSKRFPPNVVALTNASLCLAPGEVHCLLGANGAGKSTLLKIVAGAHRPDGGELCVGGHVRSFKRPQQAREAGIAMIYQELDLVGQMTVEENLMLGYTPHRFGLVSRARRTAKVKQALARVGATFSPSARVETLSIANQQLAAIARALTCEARVLVMDEPSAALNETELKQVFQVIREVTASGVAVLYVSHRLNEIREIGDRVTVLRGGRTLDTLALSQVDDTALVAAVVGEHRELLERAARTPPRPALALQVTRLQGAQGLDVQGLEVREGEIVGLAGLNGAGRSSLLMGLFGASKVEAQVHLFGQPYSVHSPRQAISRGVGLVPESRKTQGLLLDASIYQNATLVHTRHLTWFSHTQARQRSEPVLKRLNTRFGQLEQPVRQLSGGNQQKVVMAKWVIDGARLLLLDEPSRGLDVGAKADLYALARSVAEEGAAVLVASSELEELYVNCDRIWVMHEGRNVACFDPAEASRDQIEHAILMGTRA</sequence>
<dbReference type="PROSITE" id="PS00211">
    <property type="entry name" value="ABC_TRANSPORTER_1"/>
    <property type="match status" value="1"/>
</dbReference>
<dbReference type="InterPro" id="IPR027417">
    <property type="entry name" value="P-loop_NTPase"/>
</dbReference>
<keyword evidence="2" id="KW-0677">Repeat</keyword>
<dbReference type="SMART" id="SM00382">
    <property type="entry name" value="AAA"/>
    <property type="match status" value="2"/>
</dbReference>
<protein>
    <submittedName>
        <fullName evidence="6">Sugar ABC transporter ATP-binding protein</fullName>
    </submittedName>
</protein>
<dbReference type="CDD" id="cd03216">
    <property type="entry name" value="ABC_Carb_Monos_I"/>
    <property type="match status" value="1"/>
</dbReference>
<dbReference type="Proteomes" id="UP000746535">
    <property type="component" value="Unassembled WGS sequence"/>
</dbReference>
<evidence type="ECO:0000256" key="1">
    <source>
        <dbReference type="ARBA" id="ARBA00022448"/>
    </source>
</evidence>
<dbReference type="InterPro" id="IPR017871">
    <property type="entry name" value="ABC_transporter-like_CS"/>
</dbReference>
<dbReference type="InterPro" id="IPR003439">
    <property type="entry name" value="ABC_transporter-like_ATP-bd"/>
</dbReference>
<dbReference type="PROSITE" id="PS50893">
    <property type="entry name" value="ABC_TRANSPORTER_2"/>
    <property type="match status" value="2"/>
</dbReference>
<dbReference type="PANTHER" id="PTHR43790">
    <property type="entry name" value="CARBOHYDRATE TRANSPORT ATP-BINDING PROTEIN MG119-RELATED"/>
    <property type="match status" value="1"/>
</dbReference>
<dbReference type="InterPro" id="IPR050107">
    <property type="entry name" value="ABC_carbohydrate_import_ATPase"/>
</dbReference>
<evidence type="ECO:0000313" key="7">
    <source>
        <dbReference type="Proteomes" id="UP000746535"/>
    </source>
</evidence>
<proteinExistence type="predicted"/>
<keyword evidence="1" id="KW-0813">Transport</keyword>
<keyword evidence="4 6" id="KW-0067">ATP-binding</keyword>
<gene>
    <name evidence="6" type="ORF">HBH25_10385</name>
</gene>
<dbReference type="CDD" id="cd03215">
    <property type="entry name" value="ABC_Carb_Monos_II"/>
    <property type="match status" value="1"/>
</dbReference>
<dbReference type="Gene3D" id="3.40.50.300">
    <property type="entry name" value="P-loop containing nucleotide triphosphate hydrolases"/>
    <property type="match status" value="2"/>
</dbReference>